<sequence>MEFRHIKINNKGRKIRNLKRFNFDEFLWFIIITLLDICLIYLVVTGKIEFYIGKKMIIYIYVTIAVISIISIFQISNIFTPKSSGDFKIKMLPIILTLIIGVISVCGQGTFKHIELDKEVKESDSQINLKHNHDDNLKNTNSYISESDLNKNTKDGFLIINEQNPLILKDIVANSQKYIGRNLEIHGFVCKESYLNKNQFVIGRVIMNCCAADSEVVGIIGEYENSIDLRENQLVSVKGKINYSTINDNDGVEHKVPIIKIYKLETED</sequence>
<gene>
    <name evidence="3" type="ORF">CLSA_c17440</name>
</gene>
<feature type="transmembrane region" description="Helical" evidence="1">
    <location>
        <begin position="56"/>
        <end position="79"/>
    </location>
</feature>
<keyword evidence="4" id="KW-1185">Reference proteome</keyword>
<dbReference type="PANTHER" id="PTHR40047:SF1">
    <property type="entry name" value="UPF0703 PROTEIN YCGQ"/>
    <property type="match status" value="1"/>
</dbReference>
<evidence type="ECO:0000313" key="4">
    <source>
        <dbReference type="Proteomes" id="UP000017118"/>
    </source>
</evidence>
<dbReference type="HOGENOM" id="CLU_070027_0_1_9"/>
<dbReference type="PATRIC" id="fig|1345695.3.peg.1705"/>
<dbReference type="eggNOG" id="COG3689">
    <property type="taxonomic scope" value="Bacteria"/>
</dbReference>
<evidence type="ECO:0000313" key="3">
    <source>
        <dbReference type="EMBL" id="AGX42738.1"/>
    </source>
</evidence>
<name>U5MQD6_CLOSA</name>
<dbReference type="InterPro" id="IPR048447">
    <property type="entry name" value="DUF1980_C"/>
</dbReference>
<keyword evidence="1" id="KW-1133">Transmembrane helix</keyword>
<dbReference type="KEGG" id="csb:CLSA_c17440"/>
<evidence type="ECO:0000256" key="1">
    <source>
        <dbReference type="SAM" id="Phobius"/>
    </source>
</evidence>
<evidence type="ECO:0000259" key="2">
    <source>
        <dbReference type="Pfam" id="PF21537"/>
    </source>
</evidence>
<dbReference type="Proteomes" id="UP000017118">
    <property type="component" value="Chromosome"/>
</dbReference>
<dbReference type="EMBL" id="CP006721">
    <property type="protein sequence ID" value="AGX42738.1"/>
    <property type="molecule type" value="Genomic_DNA"/>
</dbReference>
<dbReference type="AlphaFoldDB" id="U5MQD6"/>
<proteinExistence type="predicted"/>
<reference evidence="3 4" key="1">
    <citation type="journal article" date="2013" name="Genome Announc.">
        <title>Complete Genome Sequence of the Solvent Producer Clostridium saccharobutylicum NCP262 (DSM 13864).</title>
        <authorList>
            <person name="Poehlein A."/>
            <person name="Hartwich K."/>
            <person name="Krabben P."/>
            <person name="Ehrenreich A."/>
            <person name="Liebl W."/>
            <person name="Durre P."/>
            <person name="Gottschalk G."/>
            <person name="Daniel R."/>
        </authorList>
    </citation>
    <scope>NUCLEOTIDE SEQUENCE [LARGE SCALE GENOMIC DNA]</scope>
    <source>
        <strain evidence="3">DSM 13864</strain>
    </source>
</reference>
<dbReference type="InterPro" id="IPR052955">
    <property type="entry name" value="UPF0703_membrane_permease"/>
</dbReference>
<keyword evidence="1" id="KW-0812">Transmembrane</keyword>
<protein>
    <submittedName>
        <fullName evidence="3">TIGR03943 family protein</fullName>
    </submittedName>
</protein>
<accession>U5MQD6</accession>
<organism evidence="3 4">
    <name type="scientific">Clostridium saccharobutylicum DSM 13864</name>
    <dbReference type="NCBI Taxonomy" id="1345695"/>
    <lineage>
        <taxon>Bacteria</taxon>
        <taxon>Bacillati</taxon>
        <taxon>Bacillota</taxon>
        <taxon>Clostridia</taxon>
        <taxon>Eubacteriales</taxon>
        <taxon>Clostridiaceae</taxon>
        <taxon>Clostridium</taxon>
    </lineage>
</organism>
<dbReference type="Pfam" id="PF21537">
    <property type="entry name" value="DUF1980_C"/>
    <property type="match status" value="1"/>
</dbReference>
<dbReference type="PANTHER" id="PTHR40047">
    <property type="entry name" value="UPF0703 PROTEIN YCGQ"/>
    <property type="match status" value="1"/>
</dbReference>
<feature type="transmembrane region" description="Helical" evidence="1">
    <location>
        <begin position="26"/>
        <end position="44"/>
    </location>
</feature>
<feature type="domain" description="DUF1980" evidence="2">
    <location>
        <begin position="146"/>
        <end position="265"/>
    </location>
</feature>
<feature type="transmembrane region" description="Helical" evidence="1">
    <location>
        <begin position="91"/>
        <end position="111"/>
    </location>
</feature>
<keyword evidence="1" id="KW-0472">Membrane</keyword>